<dbReference type="Pfam" id="PF01242">
    <property type="entry name" value="PTPS"/>
    <property type="match status" value="1"/>
</dbReference>
<dbReference type="GO" id="GO:0016829">
    <property type="term" value="F:lyase activity"/>
    <property type="evidence" value="ECO:0007669"/>
    <property type="project" value="UniProtKB-KW"/>
</dbReference>
<dbReference type="AlphaFoldDB" id="A0A7J3M1K0"/>
<keyword evidence="1 5" id="KW-0479">Metal-binding</keyword>
<dbReference type="SUPFAM" id="SSF55620">
    <property type="entry name" value="Tetrahydrobiopterin biosynthesis enzymes-like"/>
    <property type="match status" value="1"/>
</dbReference>
<evidence type="ECO:0000313" key="6">
    <source>
        <dbReference type="EMBL" id="HGT82134.1"/>
    </source>
</evidence>
<comment type="caution">
    <text evidence="6">The sequence shown here is derived from an EMBL/GenBank/DDBJ whole genome shotgun (WGS) entry which is preliminary data.</text>
</comment>
<feature type="active site" description="Charge relay system" evidence="4">
    <location>
        <position position="65"/>
    </location>
</feature>
<evidence type="ECO:0000256" key="5">
    <source>
        <dbReference type="PIRSR" id="PIRSR006113-2"/>
    </source>
</evidence>
<accession>A0A7J3M1K0</accession>
<feature type="binding site" evidence="5">
    <location>
        <position position="29"/>
    </location>
    <ligand>
        <name>Zn(2+)</name>
        <dbReference type="ChEBI" id="CHEBI:29105"/>
    </ligand>
</feature>
<dbReference type="PIRSF" id="PIRSF006113">
    <property type="entry name" value="PTP_synth"/>
    <property type="match status" value="1"/>
</dbReference>
<feature type="active site" description="Proton acceptor" evidence="4">
    <location>
        <position position="23"/>
    </location>
</feature>
<dbReference type="NCBIfam" id="TIGR03367">
    <property type="entry name" value="queuosine_QueD"/>
    <property type="match status" value="1"/>
</dbReference>
<dbReference type="InterPro" id="IPR007115">
    <property type="entry name" value="6-PTP_synth/QueD"/>
</dbReference>
<proteinExistence type="predicted"/>
<organism evidence="6">
    <name type="scientific">Archaeoglobus fulgidus</name>
    <dbReference type="NCBI Taxonomy" id="2234"/>
    <lineage>
        <taxon>Archaea</taxon>
        <taxon>Methanobacteriati</taxon>
        <taxon>Methanobacteriota</taxon>
        <taxon>Archaeoglobi</taxon>
        <taxon>Archaeoglobales</taxon>
        <taxon>Archaeoglobaceae</taxon>
        <taxon>Archaeoglobus</taxon>
    </lineage>
</organism>
<dbReference type="InterPro" id="IPR038418">
    <property type="entry name" value="6-PTP_synth/QueD_sf"/>
</dbReference>
<dbReference type="EMBL" id="DSYZ01000004">
    <property type="protein sequence ID" value="HGT82134.1"/>
    <property type="molecule type" value="Genomic_DNA"/>
</dbReference>
<evidence type="ECO:0000256" key="3">
    <source>
        <dbReference type="ARBA" id="ARBA00023239"/>
    </source>
</evidence>
<feature type="active site" description="Charge relay system" evidence="4">
    <location>
        <position position="102"/>
    </location>
</feature>
<evidence type="ECO:0000256" key="2">
    <source>
        <dbReference type="ARBA" id="ARBA00022833"/>
    </source>
</evidence>
<dbReference type="PANTHER" id="PTHR12589:SF7">
    <property type="entry name" value="6-PYRUVOYL TETRAHYDROBIOPTERIN SYNTHASE"/>
    <property type="match status" value="1"/>
</dbReference>
<dbReference type="GO" id="GO:0046872">
    <property type="term" value="F:metal ion binding"/>
    <property type="evidence" value="ECO:0007669"/>
    <property type="project" value="UniProtKB-KW"/>
</dbReference>
<name>A0A7J3M1K0_ARCFL</name>
<gene>
    <name evidence="6" type="primary">queD</name>
    <name evidence="6" type="ORF">ENT52_00130</name>
</gene>
<feature type="binding site" evidence="5">
    <location>
        <position position="15"/>
    </location>
    <ligand>
        <name>Zn(2+)</name>
        <dbReference type="ChEBI" id="CHEBI:29105"/>
    </ligand>
</feature>
<reference evidence="6" key="1">
    <citation type="journal article" date="2020" name="mSystems">
        <title>Genome- and Community-Level Interaction Insights into Carbon Utilization and Element Cycling Functions of Hydrothermarchaeota in Hydrothermal Sediment.</title>
        <authorList>
            <person name="Zhou Z."/>
            <person name="Liu Y."/>
            <person name="Xu W."/>
            <person name="Pan J."/>
            <person name="Luo Z.H."/>
            <person name="Li M."/>
        </authorList>
    </citation>
    <scope>NUCLEOTIDE SEQUENCE [LARGE SCALE GENOMIC DNA]</scope>
    <source>
        <strain evidence="6">SpSt-587</strain>
    </source>
</reference>
<sequence>MKFRVGVKEVFSAAHAIPGHRKCGKVHGHNFEVSVEVEGELRNGMVIDFFDLKKMLKEILEKLDHSLLNEVIANPTSENIAIFIFNELRKKGLNVVKVRVAENFDKWAEVSAD</sequence>
<keyword evidence="2 5" id="KW-0862">Zinc</keyword>
<evidence type="ECO:0000256" key="4">
    <source>
        <dbReference type="PIRSR" id="PIRSR006113-1"/>
    </source>
</evidence>
<evidence type="ECO:0000256" key="1">
    <source>
        <dbReference type="ARBA" id="ARBA00022723"/>
    </source>
</evidence>
<keyword evidence="3" id="KW-0456">Lyase</keyword>
<dbReference type="PANTHER" id="PTHR12589">
    <property type="entry name" value="PYRUVOYL TETRAHYDROBIOPTERIN SYNTHASE"/>
    <property type="match status" value="1"/>
</dbReference>
<protein>
    <submittedName>
        <fullName evidence="6">6-carboxytetrahydropterin synthase QueD</fullName>
    </submittedName>
</protein>
<feature type="binding site" evidence="5">
    <location>
        <position position="27"/>
    </location>
    <ligand>
        <name>Zn(2+)</name>
        <dbReference type="ChEBI" id="CHEBI:29105"/>
    </ligand>
</feature>
<comment type="cofactor">
    <cofactor evidence="5">
        <name>Zn(2+)</name>
        <dbReference type="ChEBI" id="CHEBI:29105"/>
    </cofactor>
    <text evidence="5">Binds 1 zinc ion per subunit.</text>
</comment>
<dbReference type="Gene3D" id="3.30.479.10">
    <property type="entry name" value="6-pyruvoyl tetrahydropterin synthase/QueD"/>
    <property type="match status" value="1"/>
</dbReference>